<evidence type="ECO:0000313" key="2">
    <source>
        <dbReference type="Proteomes" id="UP000694571"/>
    </source>
</evidence>
<name>A0A8D0JMW2_PIG</name>
<evidence type="ECO:0008006" key="3">
    <source>
        <dbReference type="Google" id="ProtNLM"/>
    </source>
</evidence>
<sequence>MTHKDTCTPMFIAALFATAKTWKQPKCPWTEEWIKKMWYIYTIEYYSAIQRNEIPAFLATWMDLEISC</sequence>
<dbReference type="Ensembl" id="ENSSSCT00050050825.1">
    <property type="protein sequence ID" value="ENSSSCP00050021285.1"/>
    <property type="gene ID" value="ENSSSCG00050037730.1"/>
</dbReference>
<proteinExistence type="predicted"/>
<accession>A0A8D0JMW2</accession>
<organism evidence="1 2">
    <name type="scientific">Sus scrofa</name>
    <name type="common">Pig</name>
    <dbReference type="NCBI Taxonomy" id="9823"/>
    <lineage>
        <taxon>Eukaryota</taxon>
        <taxon>Metazoa</taxon>
        <taxon>Chordata</taxon>
        <taxon>Craniata</taxon>
        <taxon>Vertebrata</taxon>
        <taxon>Euteleostomi</taxon>
        <taxon>Mammalia</taxon>
        <taxon>Eutheria</taxon>
        <taxon>Laurasiatheria</taxon>
        <taxon>Artiodactyla</taxon>
        <taxon>Suina</taxon>
        <taxon>Suidae</taxon>
        <taxon>Sus</taxon>
    </lineage>
</organism>
<reference evidence="1" key="1">
    <citation type="submission" date="2025-08" db="UniProtKB">
        <authorList>
            <consortium name="Ensembl"/>
        </authorList>
    </citation>
    <scope>IDENTIFICATION</scope>
</reference>
<dbReference type="AlphaFoldDB" id="A0A8D0JMW2"/>
<protein>
    <recommendedName>
        <fullName evidence="3">DUF1725 domain-containing protein</fullName>
    </recommendedName>
</protein>
<dbReference type="Proteomes" id="UP000694571">
    <property type="component" value="Unplaced"/>
</dbReference>
<evidence type="ECO:0000313" key="1">
    <source>
        <dbReference type="Ensembl" id="ENSSSCP00050021285.1"/>
    </source>
</evidence>